<gene>
    <name evidence="1" type="ORF">DPMN_026988</name>
</gene>
<dbReference type="AlphaFoldDB" id="A0A9D4LTJ9"/>
<comment type="caution">
    <text evidence="1">The sequence shown here is derived from an EMBL/GenBank/DDBJ whole genome shotgun (WGS) entry which is preliminary data.</text>
</comment>
<accession>A0A9D4LTJ9</accession>
<evidence type="ECO:0000313" key="1">
    <source>
        <dbReference type="EMBL" id="KAH3863980.1"/>
    </source>
</evidence>
<organism evidence="1 2">
    <name type="scientific">Dreissena polymorpha</name>
    <name type="common">Zebra mussel</name>
    <name type="synonym">Mytilus polymorpha</name>
    <dbReference type="NCBI Taxonomy" id="45954"/>
    <lineage>
        <taxon>Eukaryota</taxon>
        <taxon>Metazoa</taxon>
        <taxon>Spiralia</taxon>
        <taxon>Lophotrochozoa</taxon>
        <taxon>Mollusca</taxon>
        <taxon>Bivalvia</taxon>
        <taxon>Autobranchia</taxon>
        <taxon>Heteroconchia</taxon>
        <taxon>Euheterodonta</taxon>
        <taxon>Imparidentia</taxon>
        <taxon>Neoheterodontei</taxon>
        <taxon>Myida</taxon>
        <taxon>Dreissenoidea</taxon>
        <taxon>Dreissenidae</taxon>
        <taxon>Dreissena</taxon>
    </lineage>
</organism>
<reference evidence="1" key="2">
    <citation type="submission" date="2020-11" db="EMBL/GenBank/DDBJ databases">
        <authorList>
            <person name="McCartney M.A."/>
            <person name="Auch B."/>
            <person name="Kono T."/>
            <person name="Mallez S."/>
            <person name="Becker A."/>
            <person name="Gohl D.M."/>
            <person name="Silverstein K.A.T."/>
            <person name="Koren S."/>
            <person name="Bechman K.B."/>
            <person name="Herman A."/>
            <person name="Abrahante J.E."/>
            <person name="Garbe J."/>
        </authorList>
    </citation>
    <scope>NUCLEOTIDE SEQUENCE</scope>
    <source>
        <strain evidence="1">Duluth1</strain>
        <tissue evidence="1">Whole animal</tissue>
    </source>
</reference>
<proteinExistence type="predicted"/>
<dbReference type="EMBL" id="JAIWYP010000002">
    <property type="protein sequence ID" value="KAH3863980.1"/>
    <property type="molecule type" value="Genomic_DNA"/>
</dbReference>
<reference evidence="1" key="1">
    <citation type="journal article" date="2019" name="bioRxiv">
        <title>The Genome of the Zebra Mussel, Dreissena polymorpha: A Resource for Invasive Species Research.</title>
        <authorList>
            <person name="McCartney M.A."/>
            <person name="Auch B."/>
            <person name="Kono T."/>
            <person name="Mallez S."/>
            <person name="Zhang Y."/>
            <person name="Obille A."/>
            <person name="Becker A."/>
            <person name="Abrahante J.E."/>
            <person name="Garbe J."/>
            <person name="Badalamenti J.P."/>
            <person name="Herman A."/>
            <person name="Mangelson H."/>
            <person name="Liachko I."/>
            <person name="Sullivan S."/>
            <person name="Sone E.D."/>
            <person name="Koren S."/>
            <person name="Silverstein K.A.T."/>
            <person name="Beckman K.B."/>
            <person name="Gohl D.M."/>
        </authorList>
    </citation>
    <scope>NUCLEOTIDE SEQUENCE</scope>
    <source>
        <strain evidence="1">Duluth1</strain>
        <tissue evidence="1">Whole animal</tissue>
    </source>
</reference>
<evidence type="ECO:0000313" key="2">
    <source>
        <dbReference type="Proteomes" id="UP000828390"/>
    </source>
</evidence>
<sequence length="116" mass="13710">MVVNTTVYYTFLLNVSRYAQHSNYTTFRYNNNGSNYRDNIYDTGQLPNNNANINGQSRNITSYNVLNDHINFNNKSSVKRDNKYFTRQRTNNYDSNVARYLNIIDEYSINDFFVGK</sequence>
<name>A0A9D4LTJ9_DREPO</name>
<keyword evidence="2" id="KW-1185">Reference proteome</keyword>
<dbReference type="Proteomes" id="UP000828390">
    <property type="component" value="Unassembled WGS sequence"/>
</dbReference>
<protein>
    <submittedName>
        <fullName evidence="1">Uncharacterized protein</fullName>
    </submittedName>
</protein>